<keyword evidence="5" id="KW-0175">Coiled coil</keyword>
<evidence type="ECO:0000313" key="8">
    <source>
        <dbReference type="EMBL" id="MBF4693821.1"/>
    </source>
</evidence>
<dbReference type="RefSeq" id="WP_194702052.1">
    <property type="nucleotide sequence ID" value="NZ_JADKNH010000006.1"/>
</dbReference>
<feature type="signal peptide" evidence="7">
    <location>
        <begin position="1"/>
        <end position="22"/>
    </location>
</feature>
<proteinExistence type="inferred from homology"/>
<evidence type="ECO:0000256" key="1">
    <source>
        <dbReference type="ARBA" id="ARBA00004196"/>
    </source>
</evidence>
<evidence type="ECO:0000256" key="7">
    <source>
        <dbReference type="SAM" id="SignalP"/>
    </source>
</evidence>
<organism evidence="8 9">
    <name type="scientific">Fusibacter ferrireducens</name>
    <dbReference type="NCBI Taxonomy" id="2785058"/>
    <lineage>
        <taxon>Bacteria</taxon>
        <taxon>Bacillati</taxon>
        <taxon>Bacillota</taxon>
        <taxon>Clostridia</taxon>
        <taxon>Eubacteriales</taxon>
        <taxon>Eubacteriales Family XII. Incertae Sedis</taxon>
        <taxon>Fusibacter</taxon>
    </lineage>
</organism>
<feature type="region of interest" description="Disordered" evidence="6">
    <location>
        <begin position="25"/>
        <end position="53"/>
    </location>
</feature>
<comment type="subcellular location">
    <subcellularLocation>
        <location evidence="1">Cell envelope</location>
    </subcellularLocation>
</comment>
<accession>A0ABR9ZTK9</accession>
<keyword evidence="9" id="KW-1185">Reference proteome</keyword>
<dbReference type="PANTHER" id="PTHR43649:SF31">
    <property type="entry name" value="SN-GLYCEROL-3-PHOSPHATE-BINDING PERIPLASMIC PROTEIN UGPB"/>
    <property type="match status" value="1"/>
</dbReference>
<evidence type="ECO:0000256" key="3">
    <source>
        <dbReference type="ARBA" id="ARBA00022448"/>
    </source>
</evidence>
<dbReference type="InterPro" id="IPR050490">
    <property type="entry name" value="Bact_solute-bd_prot1"/>
</dbReference>
<evidence type="ECO:0000313" key="9">
    <source>
        <dbReference type="Proteomes" id="UP000614200"/>
    </source>
</evidence>
<name>A0ABR9ZTK9_9FIRM</name>
<dbReference type="PANTHER" id="PTHR43649">
    <property type="entry name" value="ARABINOSE-BINDING PROTEIN-RELATED"/>
    <property type="match status" value="1"/>
</dbReference>
<protein>
    <submittedName>
        <fullName evidence="8">Extracellular solute-binding protein</fullName>
    </submittedName>
</protein>
<comment type="similarity">
    <text evidence="2">Belongs to the bacterial solute-binding protein 1 family.</text>
</comment>
<dbReference type="SUPFAM" id="SSF53850">
    <property type="entry name" value="Periplasmic binding protein-like II"/>
    <property type="match status" value="1"/>
</dbReference>
<feature type="coiled-coil region" evidence="5">
    <location>
        <begin position="428"/>
        <end position="455"/>
    </location>
</feature>
<feature type="chain" id="PRO_5046974630" evidence="7">
    <location>
        <begin position="23"/>
        <end position="465"/>
    </location>
</feature>
<gene>
    <name evidence="8" type="ORF">ISU02_11840</name>
</gene>
<evidence type="ECO:0000256" key="6">
    <source>
        <dbReference type="SAM" id="MobiDB-lite"/>
    </source>
</evidence>
<dbReference type="Gene3D" id="3.40.190.10">
    <property type="entry name" value="Periplasmic binding protein-like II"/>
    <property type="match status" value="1"/>
</dbReference>
<evidence type="ECO:0000256" key="5">
    <source>
        <dbReference type="SAM" id="Coils"/>
    </source>
</evidence>
<dbReference type="PROSITE" id="PS51257">
    <property type="entry name" value="PROKAR_LIPOPROTEIN"/>
    <property type="match status" value="1"/>
</dbReference>
<dbReference type="InterPro" id="IPR006059">
    <property type="entry name" value="SBP"/>
</dbReference>
<keyword evidence="4 7" id="KW-0732">Signal</keyword>
<evidence type="ECO:0000256" key="4">
    <source>
        <dbReference type="ARBA" id="ARBA00022729"/>
    </source>
</evidence>
<sequence length="465" mass="50643">MKRLLTITLTLTLLLSGCGTNAVMEKKSEGQSEEQAVKTPVEASTSSETDTTKEPVSIEFWHALGGSLGDGLNEIIADYNASQTQYVIKPVVVGSYSEIDEKLQAAYAADQVPALVAGGSYNLFASKGLVSPFEDYMPSSYDKKDIVGGFLKAATMDGKLMVAPAYGTSQVLYVNKAVLKEAGKTVADLKSWQSIADMRADIIGKDTNKDKISYVWEPMWGTGNIADMARSNGAHFLSEDGKTVLINSAEWVNVLEQVRVWLHDDKIMKIHSGGQGWEYWYKTMDDWVYGKSLGYTGSPGDYVIALEAVKKANTEGYKNEFAVVHQPGWGSNDPAPYFSSLMYFIPNDSNLTEDQKKGAADFVTFATSTDNTAKFAIATGYAAVRKSVLDLSSYKEYLASNPDADAALKQIDLYAVPEFIDPTGGSIINALKEAVDKVEIENMSAKEALDVAAEKAQKELDKINK</sequence>
<reference evidence="8 9" key="1">
    <citation type="submission" date="2020-11" db="EMBL/GenBank/DDBJ databases">
        <title>Fusibacter basophilias sp. nov.</title>
        <authorList>
            <person name="Qiu D."/>
        </authorList>
    </citation>
    <scope>NUCLEOTIDE SEQUENCE [LARGE SCALE GENOMIC DNA]</scope>
    <source>
        <strain evidence="8 9">Q10-2</strain>
    </source>
</reference>
<dbReference type="Proteomes" id="UP000614200">
    <property type="component" value="Unassembled WGS sequence"/>
</dbReference>
<evidence type="ECO:0000256" key="2">
    <source>
        <dbReference type="ARBA" id="ARBA00008520"/>
    </source>
</evidence>
<comment type="caution">
    <text evidence="8">The sequence shown here is derived from an EMBL/GenBank/DDBJ whole genome shotgun (WGS) entry which is preliminary data.</text>
</comment>
<dbReference type="Pfam" id="PF13416">
    <property type="entry name" value="SBP_bac_8"/>
    <property type="match status" value="1"/>
</dbReference>
<dbReference type="EMBL" id="JADKNH010000006">
    <property type="protein sequence ID" value="MBF4693821.1"/>
    <property type="molecule type" value="Genomic_DNA"/>
</dbReference>
<keyword evidence="3" id="KW-0813">Transport</keyword>